<dbReference type="GO" id="GO:0016226">
    <property type="term" value="P:iron-sulfur cluster assembly"/>
    <property type="evidence" value="ECO:0007669"/>
    <property type="project" value="InterPro"/>
</dbReference>
<comment type="similarity">
    <text evidence="1">Belongs to the HesB/IscA family.</text>
</comment>
<accession>A0A9N8WAJ0</accession>
<dbReference type="GO" id="GO:0051537">
    <property type="term" value="F:2 iron, 2 sulfur cluster binding"/>
    <property type="evidence" value="ECO:0007669"/>
    <property type="project" value="TreeGrafter"/>
</dbReference>
<dbReference type="NCBIfam" id="TIGR00049">
    <property type="entry name" value="iron-sulfur cluster assembly accessory protein"/>
    <property type="match status" value="1"/>
</dbReference>
<dbReference type="InterPro" id="IPR050322">
    <property type="entry name" value="Fe-S_cluster_asmbl/transfer"/>
</dbReference>
<evidence type="ECO:0000259" key="4">
    <source>
        <dbReference type="Pfam" id="PF01521"/>
    </source>
</evidence>
<proteinExistence type="inferred from homology"/>
<dbReference type="PANTHER" id="PTHR10072">
    <property type="entry name" value="IRON-SULFUR CLUSTER ASSEMBLY PROTEIN"/>
    <property type="match status" value="1"/>
</dbReference>
<dbReference type="Proteomes" id="UP000789706">
    <property type="component" value="Unassembled WGS sequence"/>
</dbReference>
<dbReference type="InterPro" id="IPR017870">
    <property type="entry name" value="FeS_cluster_insertion_CS"/>
</dbReference>
<organism evidence="5 6">
    <name type="scientific">Diversispora eburnea</name>
    <dbReference type="NCBI Taxonomy" id="1213867"/>
    <lineage>
        <taxon>Eukaryota</taxon>
        <taxon>Fungi</taxon>
        <taxon>Fungi incertae sedis</taxon>
        <taxon>Mucoromycota</taxon>
        <taxon>Glomeromycotina</taxon>
        <taxon>Glomeromycetes</taxon>
        <taxon>Diversisporales</taxon>
        <taxon>Diversisporaceae</taxon>
        <taxon>Diversispora</taxon>
    </lineage>
</organism>
<protein>
    <recommendedName>
        <fullName evidence="3">Iron-sulfur assembly protein 1</fullName>
    </recommendedName>
</protein>
<dbReference type="OrthoDB" id="333486at2759"/>
<evidence type="ECO:0000256" key="3">
    <source>
        <dbReference type="ARBA" id="ARBA00071673"/>
    </source>
</evidence>
<comment type="function">
    <text evidence="2">Involved in the assembly of mitochondrial and cytoplasmic iron-sulfur proteins. Probably involved in the binding of an intermediate of Fe/S cluster assembly.</text>
</comment>
<sequence length="133" mass="14518">MSAANTALRSASNALKLAGNSLATKRSRPPRVTPAAVNRLKQLVQGPDPKLIRVGVKNKGCAGLSYALEYTKEKGKFDEEIRQDGVTVLIDSKSLFKMFGSEMDYVENRLSSKFVFNNPNVKESCGCGESFNI</sequence>
<dbReference type="InterPro" id="IPR000361">
    <property type="entry name" value="ATAP_core_dom"/>
</dbReference>
<gene>
    <name evidence="5" type="ORF">DEBURN_LOCUS3644</name>
</gene>
<dbReference type="GO" id="GO:0005739">
    <property type="term" value="C:mitochondrion"/>
    <property type="evidence" value="ECO:0007669"/>
    <property type="project" value="TreeGrafter"/>
</dbReference>
<reference evidence="5" key="1">
    <citation type="submission" date="2021-06" db="EMBL/GenBank/DDBJ databases">
        <authorList>
            <person name="Kallberg Y."/>
            <person name="Tangrot J."/>
            <person name="Rosling A."/>
        </authorList>
    </citation>
    <scope>NUCLEOTIDE SEQUENCE</scope>
    <source>
        <strain evidence="5">AZ414A</strain>
    </source>
</reference>
<dbReference type="Gene3D" id="2.60.300.12">
    <property type="entry name" value="HesB-like domain"/>
    <property type="match status" value="1"/>
</dbReference>
<dbReference type="SUPFAM" id="SSF89360">
    <property type="entry name" value="HesB-like domain"/>
    <property type="match status" value="1"/>
</dbReference>
<evidence type="ECO:0000256" key="1">
    <source>
        <dbReference type="ARBA" id="ARBA00006718"/>
    </source>
</evidence>
<dbReference type="Pfam" id="PF01521">
    <property type="entry name" value="Fe-S_biosyn"/>
    <property type="match status" value="1"/>
</dbReference>
<evidence type="ECO:0000313" key="6">
    <source>
        <dbReference type="Proteomes" id="UP000789706"/>
    </source>
</evidence>
<comment type="caution">
    <text evidence="5">The sequence shown here is derived from an EMBL/GenBank/DDBJ whole genome shotgun (WGS) entry which is preliminary data.</text>
</comment>
<evidence type="ECO:0000313" key="5">
    <source>
        <dbReference type="EMBL" id="CAG8480712.1"/>
    </source>
</evidence>
<feature type="domain" description="Core" evidence="4">
    <location>
        <begin position="32"/>
        <end position="129"/>
    </location>
</feature>
<dbReference type="FunFam" id="2.60.300.12:FF:000001">
    <property type="entry name" value="Iron-binding protein IscA"/>
    <property type="match status" value="1"/>
</dbReference>
<dbReference type="AlphaFoldDB" id="A0A9N8WAJ0"/>
<dbReference type="EMBL" id="CAJVPK010000238">
    <property type="protein sequence ID" value="CAG8480712.1"/>
    <property type="molecule type" value="Genomic_DNA"/>
</dbReference>
<dbReference type="PANTHER" id="PTHR10072:SF41">
    <property type="entry name" value="IRON-SULFUR CLUSTER ASSEMBLY 1 HOMOLOG, MITOCHONDRIAL"/>
    <property type="match status" value="1"/>
</dbReference>
<name>A0A9N8WAJ0_9GLOM</name>
<keyword evidence="6" id="KW-1185">Reference proteome</keyword>
<evidence type="ECO:0000256" key="2">
    <source>
        <dbReference type="ARBA" id="ARBA00054873"/>
    </source>
</evidence>
<dbReference type="PROSITE" id="PS01152">
    <property type="entry name" value="HESB"/>
    <property type="match status" value="1"/>
</dbReference>
<dbReference type="InterPro" id="IPR016092">
    <property type="entry name" value="ATAP"/>
</dbReference>
<dbReference type="InterPro" id="IPR035903">
    <property type="entry name" value="HesB-like_dom_sf"/>
</dbReference>